<evidence type="ECO:0000313" key="13">
    <source>
        <dbReference type="Proteomes" id="UP000002030"/>
    </source>
</evidence>
<dbReference type="Pfam" id="PF03946">
    <property type="entry name" value="Ribosomal_L11_N"/>
    <property type="match status" value="1"/>
</dbReference>
<dbReference type="GO" id="GO:0003735">
    <property type="term" value="F:structural constituent of ribosome"/>
    <property type="evidence" value="ECO:0007669"/>
    <property type="project" value="InterPro"/>
</dbReference>
<keyword evidence="4 7" id="KW-0694">RNA-binding</keyword>
<evidence type="ECO:0000256" key="6">
    <source>
        <dbReference type="ARBA" id="ARBA00023274"/>
    </source>
</evidence>
<reference evidence="12 13" key="1">
    <citation type="journal article" date="2009" name="Stand. Genomic Sci.">
        <title>Complete genome sequence of Thermanaerovibrio acidaminovorans type strain (Su883).</title>
        <authorList>
            <person name="Chovatia M."/>
            <person name="Sikorski J."/>
            <person name="Schroder M."/>
            <person name="Lapidus A."/>
            <person name="Nolan M."/>
            <person name="Tice H."/>
            <person name="Glavina Del Rio T."/>
            <person name="Copeland A."/>
            <person name="Cheng J.F."/>
            <person name="Lucas S."/>
            <person name="Chen F."/>
            <person name="Bruce D."/>
            <person name="Goodwin L."/>
            <person name="Pitluck S."/>
            <person name="Ivanova N."/>
            <person name="Mavromatis K."/>
            <person name="Ovchinnikova G."/>
            <person name="Pati A."/>
            <person name="Chen A."/>
            <person name="Palaniappan K."/>
            <person name="Land M."/>
            <person name="Hauser L."/>
            <person name="Chang Y.J."/>
            <person name="Jeffries C.D."/>
            <person name="Chain P."/>
            <person name="Saunders E."/>
            <person name="Detter J.C."/>
            <person name="Brettin T."/>
            <person name="Rohde M."/>
            <person name="Goker M."/>
            <person name="Spring S."/>
            <person name="Bristow J."/>
            <person name="Markowitz V."/>
            <person name="Hugenholtz P."/>
            <person name="Kyrpides N.C."/>
            <person name="Klenk H.P."/>
            <person name="Eisen J.A."/>
        </authorList>
    </citation>
    <scope>NUCLEOTIDE SEQUENCE [LARGE SCALE GENOMIC DNA]</scope>
    <source>
        <strain evidence="13">ATCC 49978 / DSM 6589 / Su883</strain>
    </source>
</reference>
<dbReference type="GO" id="GO:0022625">
    <property type="term" value="C:cytosolic large ribosomal subunit"/>
    <property type="evidence" value="ECO:0007669"/>
    <property type="project" value="TreeGrafter"/>
</dbReference>
<dbReference type="InterPro" id="IPR020783">
    <property type="entry name" value="Ribosomal_uL11_C"/>
</dbReference>
<dbReference type="PANTHER" id="PTHR11661">
    <property type="entry name" value="60S RIBOSOMAL PROTEIN L12"/>
    <property type="match status" value="1"/>
</dbReference>
<keyword evidence="5 7" id="KW-0689">Ribosomal protein</keyword>
<gene>
    <name evidence="7" type="primary">rplK</name>
    <name evidence="12" type="ordered locus">Taci_1511</name>
</gene>
<dbReference type="OrthoDB" id="9802408at2"/>
<dbReference type="SUPFAM" id="SSF54747">
    <property type="entry name" value="Ribosomal L11/L12e N-terminal domain"/>
    <property type="match status" value="1"/>
</dbReference>
<dbReference type="InterPro" id="IPR036769">
    <property type="entry name" value="Ribosomal_uL11_C_sf"/>
</dbReference>
<dbReference type="InterPro" id="IPR020784">
    <property type="entry name" value="Ribosomal_uL11_N"/>
</dbReference>
<evidence type="ECO:0000256" key="7">
    <source>
        <dbReference type="HAMAP-Rule" id="MF_00736"/>
    </source>
</evidence>
<dbReference type="PANTHER" id="PTHR11661:SF1">
    <property type="entry name" value="LARGE RIBOSOMAL SUBUNIT PROTEIN UL11M"/>
    <property type="match status" value="1"/>
</dbReference>
<evidence type="ECO:0000256" key="1">
    <source>
        <dbReference type="ARBA" id="ARBA00010537"/>
    </source>
</evidence>
<dbReference type="NCBIfam" id="TIGR01632">
    <property type="entry name" value="L11_bact"/>
    <property type="match status" value="1"/>
</dbReference>
<dbReference type="InterPro" id="IPR036796">
    <property type="entry name" value="Ribosomal_uL11_N_sf"/>
</dbReference>
<evidence type="ECO:0000256" key="3">
    <source>
        <dbReference type="ARBA" id="ARBA00022730"/>
    </source>
</evidence>
<keyword evidence="6 7" id="KW-0687">Ribonucleoprotein</keyword>
<comment type="function">
    <text evidence="7 9">Forms part of the ribosomal stalk which helps the ribosome interact with GTP-bound translation factors.</text>
</comment>
<dbReference type="STRING" id="525903.Taci_1511"/>
<dbReference type="EMBL" id="CP001818">
    <property type="protein sequence ID" value="ACZ19732.1"/>
    <property type="molecule type" value="Genomic_DNA"/>
</dbReference>
<evidence type="ECO:0000256" key="8">
    <source>
        <dbReference type="RuleBase" id="RU003978"/>
    </source>
</evidence>
<organism evidence="12 13">
    <name type="scientific">Thermanaerovibrio acidaminovorans (strain ATCC 49978 / DSM 6589 / Su883)</name>
    <name type="common">Selenomonas acidaminovorans</name>
    <dbReference type="NCBI Taxonomy" id="525903"/>
    <lineage>
        <taxon>Bacteria</taxon>
        <taxon>Thermotogati</taxon>
        <taxon>Synergistota</taxon>
        <taxon>Synergistia</taxon>
        <taxon>Synergistales</taxon>
        <taxon>Synergistaceae</taxon>
        <taxon>Thermanaerovibrio</taxon>
    </lineage>
</organism>
<comment type="subunit">
    <text evidence="7">Part of the ribosomal stalk of the 50S ribosomal subunit. Interacts with L10 and the large rRNA to form the base of the stalk. L10 forms an elongated spine to which L12 dimers bind in a sequential fashion forming a multimeric L10(L12)X complex.</text>
</comment>
<dbReference type="InterPro" id="IPR000911">
    <property type="entry name" value="Ribosomal_uL11"/>
</dbReference>
<dbReference type="HOGENOM" id="CLU_074237_2_1_0"/>
<comment type="similarity">
    <text evidence="1 7 8">Belongs to the universal ribosomal protein uL11 family.</text>
</comment>
<name>D1B6U1_THEAS</name>
<dbReference type="RefSeq" id="WP_012870243.1">
    <property type="nucleotide sequence ID" value="NC_013522.1"/>
</dbReference>
<comment type="PTM">
    <text evidence="7 9">One or more lysine residues are methylated.</text>
</comment>
<dbReference type="FunFam" id="1.10.10.250:FF:000001">
    <property type="entry name" value="50S ribosomal protein L11"/>
    <property type="match status" value="1"/>
</dbReference>
<keyword evidence="13" id="KW-1185">Reference proteome</keyword>
<keyword evidence="2 7" id="KW-0488">Methylation</keyword>
<dbReference type="FunFam" id="3.30.1550.10:FF:000001">
    <property type="entry name" value="50S ribosomal protein L11"/>
    <property type="match status" value="1"/>
</dbReference>
<proteinExistence type="inferred from homology"/>
<dbReference type="HAMAP" id="MF_00736">
    <property type="entry name" value="Ribosomal_uL11"/>
    <property type="match status" value="1"/>
</dbReference>
<evidence type="ECO:0000256" key="2">
    <source>
        <dbReference type="ARBA" id="ARBA00022481"/>
    </source>
</evidence>
<dbReference type="Proteomes" id="UP000002030">
    <property type="component" value="Chromosome"/>
</dbReference>
<feature type="domain" description="Large ribosomal subunit protein uL11 C-terminal" evidence="10">
    <location>
        <begin position="71"/>
        <end position="139"/>
    </location>
</feature>
<evidence type="ECO:0000259" key="11">
    <source>
        <dbReference type="Pfam" id="PF03946"/>
    </source>
</evidence>
<dbReference type="Pfam" id="PF00298">
    <property type="entry name" value="Ribosomal_L11"/>
    <property type="match status" value="1"/>
</dbReference>
<evidence type="ECO:0000256" key="9">
    <source>
        <dbReference type="RuleBase" id="RU003979"/>
    </source>
</evidence>
<dbReference type="InterPro" id="IPR006519">
    <property type="entry name" value="Ribosomal_uL11_bac-typ"/>
</dbReference>
<dbReference type="CDD" id="cd00349">
    <property type="entry name" value="Ribosomal_L11"/>
    <property type="match status" value="1"/>
</dbReference>
<dbReference type="PATRIC" id="fig|525903.6.peg.1504"/>
<dbReference type="EnsemblBacteria" id="ACZ19732">
    <property type="protein sequence ID" value="ACZ19732"/>
    <property type="gene ID" value="Taci_1511"/>
</dbReference>
<accession>D1B6U1</accession>
<dbReference type="GO" id="GO:0006412">
    <property type="term" value="P:translation"/>
    <property type="evidence" value="ECO:0007669"/>
    <property type="project" value="UniProtKB-UniRule"/>
</dbReference>
<evidence type="ECO:0000256" key="4">
    <source>
        <dbReference type="ARBA" id="ARBA00022884"/>
    </source>
</evidence>
<feature type="domain" description="Large ribosomal subunit protein uL11 N-terminal" evidence="11">
    <location>
        <begin position="9"/>
        <end position="66"/>
    </location>
</feature>
<dbReference type="AlphaFoldDB" id="D1B6U1"/>
<evidence type="ECO:0000256" key="5">
    <source>
        <dbReference type="ARBA" id="ARBA00022980"/>
    </source>
</evidence>
<dbReference type="SMART" id="SM00649">
    <property type="entry name" value="RL11"/>
    <property type="match status" value="1"/>
</dbReference>
<dbReference type="eggNOG" id="COG0080">
    <property type="taxonomic scope" value="Bacteria"/>
</dbReference>
<dbReference type="GO" id="GO:0070180">
    <property type="term" value="F:large ribosomal subunit rRNA binding"/>
    <property type="evidence" value="ECO:0007669"/>
    <property type="project" value="UniProtKB-UniRule"/>
</dbReference>
<dbReference type="SUPFAM" id="SSF46906">
    <property type="entry name" value="Ribosomal protein L11, C-terminal domain"/>
    <property type="match status" value="1"/>
</dbReference>
<dbReference type="Gene3D" id="3.30.1550.10">
    <property type="entry name" value="Ribosomal protein L11/L12, N-terminal domain"/>
    <property type="match status" value="1"/>
</dbReference>
<evidence type="ECO:0000313" key="12">
    <source>
        <dbReference type="EMBL" id="ACZ19732.1"/>
    </source>
</evidence>
<dbReference type="Gene3D" id="1.10.10.250">
    <property type="entry name" value="Ribosomal protein L11, C-terminal domain"/>
    <property type="match status" value="1"/>
</dbReference>
<sequence>MAKKVVGEIKLQLPAGKATPAPPVGPALGQRGVNIMEFVKQFNAKTADQAGLIIPVVITVYADRSFSFILKTPPASVLIKKAANLEKGSAAPNKTKVAKITKSQVREIAQMKMVDLNANDVEAAMRMIEGTARSMGVEVVN</sequence>
<dbReference type="KEGG" id="tai:Taci_1511"/>
<evidence type="ECO:0000259" key="10">
    <source>
        <dbReference type="Pfam" id="PF00298"/>
    </source>
</evidence>
<protein>
    <recommendedName>
        <fullName evidence="7">Large ribosomal subunit protein uL11</fullName>
    </recommendedName>
</protein>
<keyword evidence="3 7" id="KW-0699">rRNA-binding</keyword>